<dbReference type="Proteomes" id="UP000233618">
    <property type="component" value="Unassembled WGS sequence"/>
</dbReference>
<accession>A0A2N3IGF3</accession>
<organism evidence="1 2">
    <name type="scientific">Labilibaculum manganireducens</name>
    <dbReference type="NCBI Taxonomy" id="1940525"/>
    <lineage>
        <taxon>Bacteria</taxon>
        <taxon>Pseudomonadati</taxon>
        <taxon>Bacteroidota</taxon>
        <taxon>Bacteroidia</taxon>
        <taxon>Marinilabiliales</taxon>
        <taxon>Marinifilaceae</taxon>
        <taxon>Labilibaculum</taxon>
    </lineage>
</organism>
<name>A0A2N3IGF3_9BACT</name>
<evidence type="ECO:0000313" key="1">
    <source>
        <dbReference type="EMBL" id="PKQ69402.1"/>
    </source>
</evidence>
<sequence length="155" mass="17979">MKKQDLFRLQQGLQQVANLRGVKFAYAVAKNIRKVNAECEDIQQGIKASDDWEELEKQQREINMYHCKKDESGNPIPDSNGQFIIPQERKDDHKKEMETLKEANAEAYTAREKQIIDYNKSMSDEIEFSLHTIKEEDLPAEITASQLDGIFEMVE</sequence>
<dbReference type="EMBL" id="MVDE01000001">
    <property type="protein sequence ID" value="PKQ69402.1"/>
    <property type="molecule type" value="Genomic_DNA"/>
</dbReference>
<dbReference type="AlphaFoldDB" id="A0A2N3IGF3"/>
<comment type="caution">
    <text evidence="1">The sequence shown here is derived from an EMBL/GenBank/DDBJ whole genome shotgun (WGS) entry which is preliminary data.</text>
</comment>
<keyword evidence="2" id="KW-1185">Reference proteome</keyword>
<proteinExistence type="predicted"/>
<dbReference type="RefSeq" id="WP_143470797.1">
    <property type="nucleotide sequence ID" value="NZ_MVDE01000001.1"/>
</dbReference>
<evidence type="ECO:0000313" key="2">
    <source>
        <dbReference type="Proteomes" id="UP000233618"/>
    </source>
</evidence>
<gene>
    <name evidence="1" type="ORF">BZG01_00240</name>
</gene>
<reference evidence="1 2" key="1">
    <citation type="journal article" date="2017" name="Front. Microbiol.">
        <title>Labilibaculum manganireducens gen. nov., sp. nov. and Labilibaculum filiforme sp. nov., Novel Bacteroidetes Isolated from Subsurface Sediments of the Baltic Sea.</title>
        <authorList>
            <person name="Vandieken V."/>
            <person name="Marshall I.P."/>
            <person name="Niemann H."/>
            <person name="Engelen B."/>
            <person name="Cypionka H."/>
        </authorList>
    </citation>
    <scope>NUCLEOTIDE SEQUENCE [LARGE SCALE GENOMIC DNA]</scope>
    <source>
        <strain evidence="1 2">59.10-2M</strain>
    </source>
</reference>
<protein>
    <submittedName>
        <fullName evidence="1">Uncharacterized protein</fullName>
    </submittedName>
</protein>